<evidence type="ECO:0000259" key="3">
    <source>
        <dbReference type="Pfam" id="PF02777"/>
    </source>
</evidence>
<dbReference type="Gene3D" id="3.55.40.20">
    <property type="entry name" value="Iron/manganese superoxide dismutase, C-terminal domain"/>
    <property type="match status" value="1"/>
</dbReference>
<dbReference type="InterPro" id="IPR036324">
    <property type="entry name" value="Mn/Fe_SOD_N_sf"/>
</dbReference>
<dbReference type="AlphaFoldDB" id="A0A8H3XKT3"/>
<comment type="function">
    <text evidence="1">Component of the mitochondrial ribosome (mitoribosome), a dedicated translation machinery responsible for the synthesis of mitochondrial genome-encoded proteins, including at least some of the essential transmembrane subunits of the mitochondrial respiratory chain. The mitoribosomes are attached to the mitochondrial inner membrane and translation products are cotranslationally integrated into the membrane.</text>
</comment>
<dbReference type="PANTHER" id="PTHR43595">
    <property type="entry name" value="37S RIBOSOMAL PROTEIN S26, MITOCHONDRIAL"/>
    <property type="match status" value="1"/>
</dbReference>
<dbReference type="GO" id="GO:0004784">
    <property type="term" value="F:superoxide dismutase activity"/>
    <property type="evidence" value="ECO:0007669"/>
    <property type="project" value="InterPro"/>
</dbReference>
<evidence type="ECO:0000256" key="2">
    <source>
        <dbReference type="SAM" id="MobiDB-lite"/>
    </source>
</evidence>
<feature type="domain" description="Manganese/iron superoxide dismutase C-terminal" evidence="3">
    <location>
        <begin position="150"/>
        <end position="206"/>
    </location>
</feature>
<dbReference type="SUPFAM" id="SSF54719">
    <property type="entry name" value="Fe,Mn superoxide dismutase (SOD), C-terminal domain"/>
    <property type="match status" value="1"/>
</dbReference>
<accession>A0A8H3XKT3</accession>
<dbReference type="InterPro" id="IPR019832">
    <property type="entry name" value="Mn/Fe_SOD_C"/>
</dbReference>
<feature type="region of interest" description="Disordered" evidence="2">
    <location>
        <begin position="206"/>
        <end position="225"/>
    </location>
</feature>
<dbReference type="EMBL" id="WTPW01000927">
    <property type="protein sequence ID" value="KAF0469061.1"/>
    <property type="molecule type" value="Genomic_DNA"/>
</dbReference>
<dbReference type="PANTHER" id="PTHR43595:SF2">
    <property type="entry name" value="SMALL RIBOSOMAL SUBUNIT PROTEIN MS42"/>
    <property type="match status" value="1"/>
</dbReference>
<dbReference type="OrthoDB" id="275227at2759"/>
<dbReference type="GO" id="GO:0005737">
    <property type="term" value="C:cytoplasm"/>
    <property type="evidence" value="ECO:0007669"/>
    <property type="project" value="TreeGrafter"/>
</dbReference>
<organism evidence="4 5">
    <name type="scientific">Gigaspora margarita</name>
    <dbReference type="NCBI Taxonomy" id="4874"/>
    <lineage>
        <taxon>Eukaryota</taxon>
        <taxon>Fungi</taxon>
        <taxon>Fungi incertae sedis</taxon>
        <taxon>Mucoromycota</taxon>
        <taxon>Glomeromycotina</taxon>
        <taxon>Glomeromycetes</taxon>
        <taxon>Diversisporales</taxon>
        <taxon>Gigasporaceae</taxon>
        <taxon>Gigaspora</taxon>
    </lineage>
</organism>
<sequence>MYFAQKNFKSVHRFLKQFNNIFYTQINEFHRPLVQCQIPKPKISPIFCKHKNIRQFHSVVPLPYAIGNGIQPLFTEKSLKELIDYQYNLVDNLNKLTSDSEFSDYTIYEIITKTAQDPSKALIFNYASQAWNNDFFLQGLTPKGVTFPETFLHERIKQTFGSIDDFKTHFKDMALGLFGSGWTWLVETEFRQLRVVNTYNAGTTLDTTRLQEKDPNNHPTSLLSSPFLTNASQTSSQFAQSTGSSKPVPPPSIALNLIDPPPHKSKFTPLLCLNVWEHAYLKDFGIHGKETYINQFWECVDWAVVHNRAASLRDVQGS</sequence>
<gene>
    <name evidence="4" type="ORF">F8M41_025653</name>
</gene>
<reference evidence="4 5" key="1">
    <citation type="journal article" date="2019" name="Environ. Microbiol.">
        <title>At the nexus of three kingdoms: the genome of the mycorrhizal fungus Gigaspora margarita provides insights into plant, endobacterial and fungal interactions.</title>
        <authorList>
            <person name="Venice F."/>
            <person name="Ghignone S."/>
            <person name="Salvioli di Fossalunga A."/>
            <person name="Amselem J."/>
            <person name="Novero M."/>
            <person name="Xianan X."/>
            <person name="Sedzielewska Toro K."/>
            <person name="Morin E."/>
            <person name="Lipzen A."/>
            <person name="Grigoriev I.V."/>
            <person name="Henrissat B."/>
            <person name="Martin F.M."/>
            <person name="Bonfante P."/>
        </authorList>
    </citation>
    <scope>NUCLEOTIDE SEQUENCE [LARGE SCALE GENOMIC DNA]</scope>
    <source>
        <strain evidence="4 5">BEG34</strain>
    </source>
</reference>
<evidence type="ECO:0000256" key="1">
    <source>
        <dbReference type="ARBA" id="ARBA00037226"/>
    </source>
</evidence>
<name>A0A8H3XKT3_GIGMA</name>
<keyword evidence="5" id="KW-1185">Reference proteome</keyword>
<proteinExistence type="predicted"/>
<protein>
    <submittedName>
        <fullName evidence="4">Manganese and iron superoxide dismutase</fullName>
    </submittedName>
</protein>
<comment type="caution">
    <text evidence="4">The sequence shown here is derived from an EMBL/GenBank/DDBJ whole genome shotgun (WGS) entry which is preliminary data.</text>
</comment>
<dbReference type="GO" id="GO:0046872">
    <property type="term" value="F:metal ion binding"/>
    <property type="evidence" value="ECO:0007669"/>
    <property type="project" value="InterPro"/>
</dbReference>
<dbReference type="SUPFAM" id="SSF46609">
    <property type="entry name" value="Fe,Mn superoxide dismutase (SOD), N-terminal domain"/>
    <property type="match status" value="1"/>
</dbReference>
<evidence type="ECO:0000313" key="4">
    <source>
        <dbReference type="EMBL" id="KAF0469061.1"/>
    </source>
</evidence>
<dbReference type="InterPro" id="IPR036314">
    <property type="entry name" value="SOD_C_sf"/>
</dbReference>
<evidence type="ECO:0000313" key="5">
    <source>
        <dbReference type="Proteomes" id="UP000439903"/>
    </source>
</evidence>
<dbReference type="Pfam" id="PF02777">
    <property type="entry name" value="Sod_Fe_C"/>
    <property type="match status" value="2"/>
</dbReference>
<feature type="domain" description="Manganese/iron superoxide dismutase C-terminal" evidence="3">
    <location>
        <begin position="264"/>
        <end position="308"/>
    </location>
</feature>
<dbReference type="Proteomes" id="UP000439903">
    <property type="component" value="Unassembled WGS sequence"/>
</dbReference>